<evidence type="ECO:0000313" key="2">
    <source>
        <dbReference type="Proteomes" id="UP000812440"/>
    </source>
</evidence>
<dbReference type="Proteomes" id="UP000812440">
    <property type="component" value="Unassembled WGS sequence"/>
</dbReference>
<gene>
    <name evidence="1" type="ORF">GDO86_020412</name>
</gene>
<reference evidence="1" key="1">
    <citation type="thesis" date="2020" institute="ProQuest LLC" country="789 East Eisenhower Parkway, Ann Arbor, MI, USA">
        <title>Comparative Genomics and Chromosome Evolution.</title>
        <authorList>
            <person name="Mudd A.B."/>
        </authorList>
    </citation>
    <scope>NUCLEOTIDE SEQUENCE</scope>
    <source>
        <strain evidence="1">Female2</strain>
        <tissue evidence="1">Blood</tissue>
    </source>
</reference>
<comment type="caution">
    <text evidence="1">The sequence shown here is derived from an EMBL/GenBank/DDBJ whole genome shotgun (WGS) entry which is preliminary data.</text>
</comment>
<evidence type="ECO:0000313" key="1">
    <source>
        <dbReference type="EMBL" id="KAG8429354.1"/>
    </source>
</evidence>
<feature type="non-terminal residue" evidence="1">
    <location>
        <position position="92"/>
    </location>
</feature>
<organism evidence="1 2">
    <name type="scientific">Hymenochirus boettgeri</name>
    <name type="common">Congo dwarf clawed frog</name>
    <dbReference type="NCBI Taxonomy" id="247094"/>
    <lineage>
        <taxon>Eukaryota</taxon>
        <taxon>Metazoa</taxon>
        <taxon>Chordata</taxon>
        <taxon>Craniata</taxon>
        <taxon>Vertebrata</taxon>
        <taxon>Euteleostomi</taxon>
        <taxon>Amphibia</taxon>
        <taxon>Batrachia</taxon>
        <taxon>Anura</taxon>
        <taxon>Pipoidea</taxon>
        <taxon>Pipidae</taxon>
        <taxon>Pipinae</taxon>
        <taxon>Hymenochirus</taxon>
    </lineage>
</organism>
<protein>
    <submittedName>
        <fullName evidence="1">Uncharacterized protein</fullName>
    </submittedName>
</protein>
<dbReference type="EMBL" id="JAACNH010008468">
    <property type="protein sequence ID" value="KAG8429354.1"/>
    <property type="molecule type" value="Genomic_DNA"/>
</dbReference>
<accession>A0A8T2IDR3</accession>
<name>A0A8T2IDR3_9PIPI</name>
<proteinExistence type="predicted"/>
<dbReference type="OrthoDB" id="1551503at2759"/>
<keyword evidence="2" id="KW-1185">Reference proteome</keyword>
<dbReference type="AlphaFoldDB" id="A0A8T2IDR3"/>
<sequence>IFVPLAARFPAGYNKMAEICFNRVRRISPTAQSPWKRKSVWTAASKLIHSNHRLMAAYVLQMPKTVQRRMAEYEKKSVRGHQAICQSAKSQL</sequence>